<dbReference type="InterPro" id="IPR050227">
    <property type="entry name" value="Rab"/>
</dbReference>
<accession>A0AAN8JZC7</accession>
<dbReference type="GO" id="GO:0005525">
    <property type="term" value="F:GTP binding"/>
    <property type="evidence" value="ECO:0007669"/>
    <property type="project" value="UniProtKB-KW"/>
</dbReference>
<dbReference type="Pfam" id="PF00071">
    <property type="entry name" value="Ras"/>
    <property type="match status" value="1"/>
</dbReference>
<dbReference type="InterPro" id="IPR005225">
    <property type="entry name" value="Small_GTP-bd"/>
</dbReference>
<dbReference type="Proteomes" id="UP001347796">
    <property type="component" value="Unassembled WGS sequence"/>
</dbReference>
<dbReference type="Gene3D" id="3.40.50.300">
    <property type="entry name" value="P-loop containing nucleotide triphosphate hydrolases"/>
    <property type="match status" value="1"/>
</dbReference>
<dbReference type="GO" id="GO:0003924">
    <property type="term" value="F:GTPase activity"/>
    <property type="evidence" value="ECO:0007669"/>
    <property type="project" value="InterPro"/>
</dbReference>
<dbReference type="SMART" id="SM00175">
    <property type="entry name" value="RAB"/>
    <property type="match status" value="1"/>
</dbReference>
<dbReference type="InterPro" id="IPR027417">
    <property type="entry name" value="P-loop_NTPase"/>
</dbReference>
<dbReference type="FunFam" id="3.40.50.300:FF:001329">
    <property type="entry name" value="Small GTP-binding protein, putative"/>
    <property type="match status" value="1"/>
</dbReference>
<organism evidence="3 4">
    <name type="scientific">Patella caerulea</name>
    <name type="common">Rayed Mediterranean limpet</name>
    <dbReference type="NCBI Taxonomy" id="87958"/>
    <lineage>
        <taxon>Eukaryota</taxon>
        <taxon>Metazoa</taxon>
        <taxon>Spiralia</taxon>
        <taxon>Lophotrochozoa</taxon>
        <taxon>Mollusca</taxon>
        <taxon>Gastropoda</taxon>
        <taxon>Patellogastropoda</taxon>
        <taxon>Patelloidea</taxon>
        <taxon>Patellidae</taxon>
        <taxon>Patella</taxon>
    </lineage>
</organism>
<gene>
    <name evidence="3" type="ORF">SNE40_007612</name>
</gene>
<evidence type="ECO:0000313" key="3">
    <source>
        <dbReference type="EMBL" id="KAK6185362.1"/>
    </source>
</evidence>
<evidence type="ECO:0000256" key="2">
    <source>
        <dbReference type="ARBA" id="ARBA00023134"/>
    </source>
</evidence>
<dbReference type="NCBIfam" id="TIGR00231">
    <property type="entry name" value="small_GTP"/>
    <property type="match status" value="1"/>
</dbReference>
<dbReference type="SUPFAM" id="SSF52540">
    <property type="entry name" value="P-loop containing nucleoside triphosphate hydrolases"/>
    <property type="match status" value="1"/>
</dbReference>
<dbReference type="EMBL" id="JAZGQO010000006">
    <property type="protein sequence ID" value="KAK6185362.1"/>
    <property type="molecule type" value="Genomic_DNA"/>
</dbReference>
<dbReference type="PROSITE" id="PS51419">
    <property type="entry name" value="RAB"/>
    <property type="match status" value="1"/>
</dbReference>
<comment type="caution">
    <text evidence="3">The sequence shown here is derived from an EMBL/GenBank/DDBJ whole genome shotgun (WGS) entry which is preliminary data.</text>
</comment>
<dbReference type="SMART" id="SM00174">
    <property type="entry name" value="RHO"/>
    <property type="match status" value="1"/>
</dbReference>
<name>A0AAN8JZC7_PATCE</name>
<dbReference type="SMART" id="SM00173">
    <property type="entry name" value="RAS"/>
    <property type="match status" value="1"/>
</dbReference>
<reference evidence="3 4" key="1">
    <citation type="submission" date="2024-01" db="EMBL/GenBank/DDBJ databases">
        <title>The genome of the rayed Mediterranean limpet Patella caerulea (Linnaeus, 1758).</title>
        <authorList>
            <person name="Anh-Thu Weber A."/>
            <person name="Halstead-Nussloch G."/>
        </authorList>
    </citation>
    <scope>NUCLEOTIDE SEQUENCE [LARGE SCALE GENOMIC DNA]</scope>
    <source>
        <strain evidence="3">AATW-2023a</strain>
        <tissue evidence="3">Whole specimen</tissue>
    </source>
</reference>
<dbReference type="PRINTS" id="PR00449">
    <property type="entry name" value="RASTRNSFRMNG"/>
</dbReference>
<keyword evidence="2" id="KW-0342">GTP-binding</keyword>
<proteinExistence type="predicted"/>
<keyword evidence="4" id="KW-1185">Reference proteome</keyword>
<protein>
    <submittedName>
        <fullName evidence="3">Uncharacterized protein</fullName>
    </submittedName>
</protein>
<dbReference type="CDD" id="cd00154">
    <property type="entry name" value="Rab"/>
    <property type="match status" value="1"/>
</dbReference>
<evidence type="ECO:0000313" key="4">
    <source>
        <dbReference type="Proteomes" id="UP001347796"/>
    </source>
</evidence>
<evidence type="ECO:0000256" key="1">
    <source>
        <dbReference type="ARBA" id="ARBA00022741"/>
    </source>
</evidence>
<sequence length="234" mass="26256">MNEVGKTNFLIHDLHQNMTCNYISKSIKMATGVPTYKVILCGEYGVGKSSIFRRFMNNSFTLENDKKSTVGLDQASRIVNVNGTDVKLLLWDTGGMERMSFIGSSYYRGAQAALLCYSVNNKETFNILSQYILDIVMNAEGAKIFLCGNMADCGDDKECVTEADVDKFTEECENVLSGVYSVSCKENRGINEMFKDITHKLHEMNVNKMTLRRDMIIRPGETPEAHSGSKKRCC</sequence>
<dbReference type="InterPro" id="IPR001806">
    <property type="entry name" value="Small_GTPase"/>
</dbReference>
<keyword evidence="1" id="KW-0547">Nucleotide-binding</keyword>
<dbReference type="PANTHER" id="PTHR47977">
    <property type="entry name" value="RAS-RELATED PROTEIN RAB"/>
    <property type="match status" value="1"/>
</dbReference>
<dbReference type="AlphaFoldDB" id="A0AAN8JZC7"/>